<proteinExistence type="inferred from homology"/>
<dbReference type="PANTHER" id="PTHR43004">
    <property type="entry name" value="TRK SYSTEM POTASSIUM UPTAKE PROTEIN"/>
    <property type="match status" value="1"/>
</dbReference>
<accession>A0ABW8Z2F6</accession>
<name>A0ABW8Z2F6_9BURK</name>
<dbReference type="Proteomes" id="UP001629214">
    <property type="component" value="Unassembled WGS sequence"/>
</dbReference>
<keyword evidence="8" id="KW-1185">Reference proteome</keyword>
<dbReference type="InterPro" id="IPR002938">
    <property type="entry name" value="FAD-bd"/>
</dbReference>
<sequence>MRPIMLMNNETDVLICGAGPTGLTLALVLAQRGIPFRVIEKMEAPFHGSRGKGLQPRTLEIFEDLGILEEIMAAGGPYPPQREYQEDGSWRDSPTAEQRPPTPSEPYLMPWMVPQFLTEAVMRTKLGELGHQVEFGCELTGLEPEQQSVNARITGQRGEQLLRARYVVAADGGRSFVRNLLEIDFPGKTLGARAMVADVSLQGLNRDVWHRFSGWAKERQISLCPLAGTDLFQVQAALAGDEEPDLSADGLTSMVRERTGRTDITVGAVRWASTFQMHARLAQQYRAGRILLAGDAAHVHPPTGGQGLNTSVQDAYNLAWKLAAVLKGAEETLLDTYEEERRPIAESMLGLSTRLLEEAKRGEMRRGREVQQLDLGYPWSTLALEAPARQHGVLAGARAPDAPVATTSGTRLRLFELLRGTHWTLIGFHAPAIHFPEAKDLQVHLFGPGGNLVDCDGHFHNAYGLGQGEWMLVRPDGYIGAIVSSDNLEALNNYLQRVGVSLREVQ</sequence>
<dbReference type="Gene3D" id="3.30.70.2450">
    <property type="match status" value="1"/>
</dbReference>
<dbReference type="InterPro" id="IPR036249">
    <property type="entry name" value="Thioredoxin-like_sf"/>
</dbReference>
<dbReference type="SUPFAM" id="SSF51905">
    <property type="entry name" value="FAD/NAD(P)-binding domain"/>
    <property type="match status" value="1"/>
</dbReference>
<dbReference type="InterPro" id="IPR036188">
    <property type="entry name" value="FAD/NAD-bd_sf"/>
</dbReference>
<comment type="similarity">
    <text evidence="2">Belongs to the PheA/TfdB FAD monooxygenase family.</text>
</comment>
<feature type="domain" description="FAD-binding" evidence="6">
    <location>
        <begin position="10"/>
        <end position="349"/>
    </location>
</feature>
<dbReference type="InterPro" id="IPR050641">
    <property type="entry name" value="RIFMO-like"/>
</dbReference>
<protein>
    <submittedName>
        <fullName evidence="7">FAD-dependent oxidoreductase</fullName>
    </submittedName>
</protein>
<evidence type="ECO:0000256" key="3">
    <source>
        <dbReference type="ARBA" id="ARBA00022630"/>
    </source>
</evidence>
<evidence type="ECO:0000256" key="4">
    <source>
        <dbReference type="ARBA" id="ARBA00022827"/>
    </source>
</evidence>
<gene>
    <name evidence="7" type="ORF">PQR63_01600</name>
</gene>
<dbReference type="NCBIfam" id="NF004832">
    <property type="entry name" value="PRK06184.1"/>
    <property type="match status" value="1"/>
</dbReference>
<comment type="caution">
    <text evidence="7">The sequence shown here is derived from an EMBL/GenBank/DDBJ whole genome shotgun (WGS) entry which is preliminary data.</text>
</comment>
<dbReference type="Gene3D" id="3.40.30.120">
    <property type="match status" value="1"/>
</dbReference>
<dbReference type="EMBL" id="JAQQFR010000001">
    <property type="protein sequence ID" value="MFL9877060.1"/>
    <property type="molecule type" value="Genomic_DNA"/>
</dbReference>
<feature type="region of interest" description="Disordered" evidence="5">
    <location>
        <begin position="76"/>
        <end position="107"/>
    </location>
</feature>
<dbReference type="PANTHER" id="PTHR43004:SF19">
    <property type="entry name" value="BINDING MONOOXYGENASE, PUTATIVE (JCVI)-RELATED"/>
    <property type="match status" value="1"/>
</dbReference>
<evidence type="ECO:0000256" key="5">
    <source>
        <dbReference type="SAM" id="MobiDB-lite"/>
    </source>
</evidence>
<dbReference type="Pfam" id="PF01494">
    <property type="entry name" value="FAD_binding_3"/>
    <property type="match status" value="1"/>
</dbReference>
<evidence type="ECO:0000313" key="7">
    <source>
        <dbReference type="EMBL" id="MFL9877060.1"/>
    </source>
</evidence>
<dbReference type="SUPFAM" id="SSF52833">
    <property type="entry name" value="Thioredoxin-like"/>
    <property type="match status" value="1"/>
</dbReference>
<dbReference type="PRINTS" id="PR00420">
    <property type="entry name" value="RNGMNOXGNASE"/>
</dbReference>
<dbReference type="RefSeq" id="WP_408165050.1">
    <property type="nucleotide sequence ID" value="NZ_JAQQFR010000001.1"/>
</dbReference>
<organism evidence="7 8">
    <name type="scientific">Herbaspirillum rhizosphaerae</name>
    <dbReference type="NCBI Taxonomy" id="346179"/>
    <lineage>
        <taxon>Bacteria</taxon>
        <taxon>Pseudomonadati</taxon>
        <taxon>Pseudomonadota</taxon>
        <taxon>Betaproteobacteria</taxon>
        <taxon>Burkholderiales</taxon>
        <taxon>Oxalobacteraceae</taxon>
        <taxon>Herbaspirillum</taxon>
    </lineage>
</organism>
<evidence type="ECO:0000256" key="2">
    <source>
        <dbReference type="ARBA" id="ARBA00007801"/>
    </source>
</evidence>
<keyword evidence="3" id="KW-0285">Flavoprotein</keyword>
<evidence type="ECO:0000259" key="6">
    <source>
        <dbReference type="Pfam" id="PF01494"/>
    </source>
</evidence>
<evidence type="ECO:0000256" key="1">
    <source>
        <dbReference type="ARBA" id="ARBA00001974"/>
    </source>
</evidence>
<dbReference type="Pfam" id="PF21274">
    <property type="entry name" value="Rng_hyd_C"/>
    <property type="match status" value="1"/>
</dbReference>
<reference evidence="7 8" key="1">
    <citation type="journal article" date="2024" name="Chem. Sci.">
        <title>Discovery of megapolipeptins by genome mining of a Burkholderiales bacteria collection.</title>
        <authorList>
            <person name="Paulo B.S."/>
            <person name="Recchia M.J.J."/>
            <person name="Lee S."/>
            <person name="Fergusson C.H."/>
            <person name="Romanowski S.B."/>
            <person name="Hernandez A."/>
            <person name="Krull N."/>
            <person name="Liu D.Y."/>
            <person name="Cavanagh H."/>
            <person name="Bos A."/>
            <person name="Gray C.A."/>
            <person name="Murphy B.T."/>
            <person name="Linington R.G."/>
            <person name="Eustaquio A.S."/>
        </authorList>
    </citation>
    <scope>NUCLEOTIDE SEQUENCE [LARGE SCALE GENOMIC DNA]</scope>
    <source>
        <strain evidence="7 8">RL21-008-BIB-B</strain>
    </source>
</reference>
<keyword evidence="4" id="KW-0274">FAD</keyword>
<dbReference type="Gene3D" id="3.50.50.60">
    <property type="entry name" value="FAD/NAD(P)-binding domain"/>
    <property type="match status" value="1"/>
</dbReference>
<evidence type="ECO:0000313" key="8">
    <source>
        <dbReference type="Proteomes" id="UP001629214"/>
    </source>
</evidence>
<comment type="cofactor">
    <cofactor evidence="1">
        <name>FAD</name>
        <dbReference type="ChEBI" id="CHEBI:57692"/>
    </cofactor>
</comment>